<comment type="caution">
    <text evidence="8">The sequence shown here is derived from an EMBL/GenBank/DDBJ whole genome shotgun (WGS) entry which is preliminary data.</text>
</comment>
<organism evidence="8 9">
    <name type="scientific">Streptomyces kunmingensis</name>
    <dbReference type="NCBI Taxonomy" id="68225"/>
    <lineage>
        <taxon>Bacteria</taxon>
        <taxon>Bacillati</taxon>
        <taxon>Actinomycetota</taxon>
        <taxon>Actinomycetes</taxon>
        <taxon>Kitasatosporales</taxon>
        <taxon>Streptomycetaceae</taxon>
        <taxon>Streptomyces</taxon>
    </lineage>
</organism>
<dbReference type="InterPro" id="IPR051791">
    <property type="entry name" value="Pra-immunoreactive"/>
</dbReference>
<evidence type="ECO:0000313" key="9">
    <source>
        <dbReference type="Proteomes" id="UP001352223"/>
    </source>
</evidence>
<reference evidence="8 9" key="1">
    <citation type="submission" date="2022-10" db="EMBL/GenBank/DDBJ databases">
        <authorList>
            <person name="Xie J."/>
            <person name="Shen N."/>
        </authorList>
    </citation>
    <scope>NUCLEOTIDE SEQUENCE [LARGE SCALE GENOMIC DNA]</scope>
    <source>
        <strain evidence="8 9">DSM 41681</strain>
    </source>
</reference>
<name>A0ABU6C547_9ACTN</name>
<evidence type="ECO:0000256" key="6">
    <source>
        <dbReference type="SAM" id="Phobius"/>
    </source>
</evidence>
<dbReference type="InterPro" id="IPR010432">
    <property type="entry name" value="RDD"/>
</dbReference>
<keyword evidence="9" id="KW-1185">Reference proteome</keyword>
<dbReference type="PANTHER" id="PTHR36115:SF4">
    <property type="entry name" value="MEMBRANE PROTEIN"/>
    <property type="match status" value="1"/>
</dbReference>
<feature type="transmembrane region" description="Helical" evidence="6">
    <location>
        <begin position="111"/>
        <end position="130"/>
    </location>
</feature>
<feature type="transmembrane region" description="Helical" evidence="6">
    <location>
        <begin position="64"/>
        <end position="84"/>
    </location>
</feature>
<feature type="transmembrane region" description="Helical" evidence="6">
    <location>
        <begin position="30"/>
        <end position="52"/>
    </location>
</feature>
<feature type="domain" description="RDD" evidence="7">
    <location>
        <begin position="17"/>
        <end position="141"/>
    </location>
</feature>
<accession>A0ABU6C547</accession>
<keyword evidence="5 6" id="KW-0472">Membrane</keyword>
<evidence type="ECO:0000256" key="4">
    <source>
        <dbReference type="ARBA" id="ARBA00022989"/>
    </source>
</evidence>
<dbReference type="Proteomes" id="UP001352223">
    <property type="component" value="Unassembled WGS sequence"/>
</dbReference>
<dbReference type="PANTHER" id="PTHR36115">
    <property type="entry name" value="PROLINE-RICH ANTIGEN HOMOLOG-RELATED"/>
    <property type="match status" value="1"/>
</dbReference>
<comment type="subcellular location">
    <subcellularLocation>
        <location evidence="1">Cell membrane</location>
        <topology evidence="1">Multi-pass membrane protein</topology>
    </subcellularLocation>
</comment>
<evidence type="ECO:0000256" key="1">
    <source>
        <dbReference type="ARBA" id="ARBA00004651"/>
    </source>
</evidence>
<evidence type="ECO:0000313" key="8">
    <source>
        <dbReference type="EMBL" id="MEB3959842.1"/>
    </source>
</evidence>
<evidence type="ECO:0000256" key="5">
    <source>
        <dbReference type="ARBA" id="ARBA00023136"/>
    </source>
</evidence>
<evidence type="ECO:0000256" key="2">
    <source>
        <dbReference type="ARBA" id="ARBA00022475"/>
    </source>
</evidence>
<dbReference type="Pfam" id="PF06271">
    <property type="entry name" value="RDD"/>
    <property type="match status" value="1"/>
</dbReference>
<dbReference type="EMBL" id="JAOZYB010000027">
    <property type="protein sequence ID" value="MEB3959842.1"/>
    <property type="molecule type" value="Genomic_DNA"/>
</dbReference>
<evidence type="ECO:0000256" key="3">
    <source>
        <dbReference type="ARBA" id="ARBA00022692"/>
    </source>
</evidence>
<gene>
    <name evidence="8" type="ORF">OKJ48_06195</name>
</gene>
<protein>
    <submittedName>
        <fullName evidence="8">RDD family protein</fullName>
    </submittedName>
</protein>
<keyword evidence="4 6" id="KW-1133">Transmembrane helix</keyword>
<evidence type="ECO:0000259" key="7">
    <source>
        <dbReference type="Pfam" id="PF06271"/>
    </source>
</evidence>
<sequence length="151" mass="15936">MNVPAGEPEQAPAPEPAGLVSRGVAAMLDALVVALTAVTVQLGVGCALLLVVGPPFRVPELPGWLSGMLGWTFAVCYLGGSWATTGQSVGNRLMGVRVSDRAGRRLRVPRSLLRAALSVSFPATLLWVPFSRRRASVPDLLVATCVRYDGR</sequence>
<proteinExistence type="predicted"/>
<keyword evidence="3 6" id="KW-0812">Transmembrane</keyword>
<dbReference type="RefSeq" id="WP_324766825.1">
    <property type="nucleotide sequence ID" value="NZ_BAAATS010000006.1"/>
</dbReference>
<keyword evidence="2" id="KW-1003">Cell membrane</keyword>